<proteinExistence type="predicted"/>
<accession>A0A090AFP5</accession>
<evidence type="ECO:0000313" key="2">
    <source>
        <dbReference type="Proteomes" id="UP000031623"/>
    </source>
</evidence>
<reference evidence="1 2" key="1">
    <citation type="journal article" date="2014" name="ISME J.">
        <title>Ecophysiology of Thioploca ingrica as revealed by the complete genome sequence supplemented with proteomic evidence.</title>
        <authorList>
            <person name="Kojima H."/>
            <person name="Ogura Y."/>
            <person name="Yamamoto N."/>
            <person name="Togashi T."/>
            <person name="Mori H."/>
            <person name="Watanabe T."/>
            <person name="Nemoto F."/>
            <person name="Kurokawa K."/>
            <person name="Hayashi T."/>
            <person name="Fukui M."/>
        </authorList>
    </citation>
    <scope>NUCLEOTIDE SEQUENCE [LARGE SCALE GENOMIC DNA]</scope>
</reference>
<dbReference type="STRING" id="40754.THII_2661"/>
<evidence type="ECO:0000313" key="1">
    <source>
        <dbReference type="EMBL" id="BAP56958.1"/>
    </source>
</evidence>
<sequence length="81" mass="9067">MYAIEFETELENGLIKVPEVYQTDLAGPIKVIILKNQSAQVAPPTTIAWPHEILVFQGVSDIPPFESYRDELLSLQDDPLA</sequence>
<dbReference type="OrthoDB" id="5616219at2"/>
<keyword evidence="2" id="KW-1185">Reference proteome</keyword>
<organism evidence="1 2">
    <name type="scientific">Thioploca ingrica</name>
    <dbReference type="NCBI Taxonomy" id="40754"/>
    <lineage>
        <taxon>Bacteria</taxon>
        <taxon>Pseudomonadati</taxon>
        <taxon>Pseudomonadota</taxon>
        <taxon>Gammaproteobacteria</taxon>
        <taxon>Thiotrichales</taxon>
        <taxon>Thiotrichaceae</taxon>
        <taxon>Thioploca</taxon>
    </lineage>
</organism>
<dbReference type="Proteomes" id="UP000031623">
    <property type="component" value="Chromosome"/>
</dbReference>
<gene>
    <name evidence="1" type="ORF">THII_2661</name>
</gene>
<protein>
    <submittedName>
        <fullName evidence="1">Uncharacterized protein</fullName>
    </submittedName>
</protein>
<dbReference type="HOGENOM" id="CLU_181431_0_0_6"/>
<dbReference type="AlphaFoldDB" id="A0A090AFP5"/>
<dbReference type="EMBL" id="AP014633">
    <property type="protein sequence ID" value="BAP56958.1"/>
    <property type="molecule type" value="Genomic_DNA"/>
</dbReference>
<dbReference type="KEGG" id="tig:THII_2661"/>
<name>A0A090AFP5_9GAMM</name>